<organism evidence="1 2">
    <name type="scientific">Blepharisma stoltei</name>
    <dbReference type="NCBI Taxonomy" id="1481888"/>
    <lineage>
        <taxon>Eukaryota</taxon>
        <taxon>Sar</taxon>
        <taxon>Alveolata</taxon>
        <taxon>Ciliophora</taxon>
        <taxon>Postciliodesmatophora</taxon>
        <taxon>Heterotrichea</taxon>
        <taxon>Heterotrichida</taxon>
        <taxon>Blepharismidae</taxon>
        <taxon>Blepharisma</taxon>
    </lineage>
</organism>
<comment type="caution">
    <text evidence="1">The sequence shown here is derived from an EMBL/GenBank/DDBJ whole genome shotgun (WGS) entry which is preliminary data.</text>
</comment>
<sequence>MLGKAIAKNFLMGVSYVLRDAGQALDRLGSKMTDDVAYLEKYSRHRKLMPIYELWPSYGNSFIAPNASLVGEVLVGNNCAVWYGAVLKGDKFAVRIQDNVFIGENSSITTIYNLPKATPSSVTIASNVVIEEGCSLISCIVDSFSLIGKGSVIQGGARIERGVILRPGTVVGPGNLIPSFTIWEGNPAKYVRDVTEADFKLIEKALQSQAESAKRNFDLLSSLGHNLTTINTP</sequence>
<evidence type="ECO:0008006" key="3">
    <source>
        <dbReference type="Google" id="ProtNLM"/>
    </source>
</evidence>
<dbReference type="InterPro" id="IPR047324">
    <property type="entry name" value="LbH_gamma_CA-like"/>
</dbReference>
<dbReference type="PANTHER" id="PTHR13061">
    <property type="entry name" value="DYNACTIN SUBUNIT P25"/>
    <property type="match status" value="1"/>
</dbReference>
<dbReference type="InterPro" id="IPR011004">
    <property type="entry name" value="Trimer_LpxA-like_sf"/>
</dbReference>
<gene>
    <name evidence="1" type="ORF">BSTOLATCC_MIC55870</name>
</gene>
<dbReference type="CDD" id="cd04645">
    <property type="entry name" value="LbH_gamma_CA_like"/>
    <property type="match status" value="1"/>
</dbReference>
<protein>
    <recommendedName>
        <fullName evidence="3">Gamma carbonic anhydrase</fullName>
    </recommendedName>
</protein>
<dbReference type="Proteomes" id="UP001162131">
    <property type="component" value="Unassembled WGS sequence"/>
</dbReference>
<dbReference type="SUPFAM" id="SSF51161">
    <property type="entry name" value="Trimeric LpxA-like enzymes"/>
    <property type="match status" value="1"/>
</dbReference>
<keyword evidence="2" id="KW-1185">Reference proteome</keyword>
<evidence type="ECO:0000313" key="1">
    <source>
        <dbReference type="EMBL" id="CAG9332424.1"/>
    </source>
</evidence>
<dbReference type="PANTHER" id="PTHR13061:SF29">
    <property type="entry name" value="GAMMA CARBONIC ANHYDRASE-LIKE 1, MITOCHONDRIAL-RELATED"/>
    <property type="match status" value="1"/>
</dbReference>
<dbReference type="AlphaFoldDB" id="A0AAU9K5X0"/>
<dbReference type="EMBL" id="CAJZBQ010000054">
    <property type="protein sequence ID" value="CAG9332424.1"/>
    <property type="molecule type" value="Genomic_DNA"/>
</dbReference>
<accession>A0AAU9K5X0</accession>
<dbReference type="Gene3D" id="2.160.10.10">
    <property type="entry name" value="Hexapeptide repeat proteins"/>
    <property type="match status" value="1"/>
</dbReference>
<name>A0AAU9K5X0_9CILI</name>
<evidence type="ECO:0000313" key="2">
    <source>
        <dbReference type="Proteomes" id="UP001162131"/>
    </source>
</evidence>
<proteinExistence type="predicted"/>
<reference evidence="1" key="1">
    <citation type="submission" date="2021-09" db="EMBL/GenBank/DDBJ databases">
        <authorList>
            <consortium name="AG Swart"/>
            <person name="Singh M."/>
            <person name="Singh A."/>
            <person name="Seah K."/>
            <person name="Emmerich C."/>
        </authorList>
    </citation>
    <scope>NUCLEOTIDE SEQUENCE</scope>
    <source>
        <strain evidence="1">ATCC30299</strain>
    </source>
</reference>
<dbReference type="InterPro" id="IPR050484">
    <property type="entry name" value="Transf_Hexapept/Carb_Anhydrase"/>
</dbReference>